<feature type="compositionally biased region" description="Low complexity" evidence="1">
    <location>
        <begin position="399"/>
        <end position="417"/>
    </location>
</feature>
<dbReference type="InterPro" id="IPR036866">
    <property type="entry name" value="RibonucZ/Hydroxyglut_hydro"/>
</dbReference>
<dbReference type="SUPFAM" id="SSF56281">
    <property type="entry name" value="Metallo-hydrolase/oxidoreductase"/>
    <property type="match status" value="1"/>
</dbReference>
<evidence type="ECO:0000313" key="2">
    <source>
        <dbReference type="EMBL" id="MEN2989801.1"/>
    </source>
</evidence>
<evidence type="ECO:0000313" key="3">
    <source>
        <dbReference type="Proteomes" id="UP001413721"/>
    </source>
</evidence>
<protein>
    <submittedName>
        <fullName evidence="2">Guanitoxin biosynthesis MBL fold metallo-hydrolase GntH</fullName>
    </submittedName>
</protein>
<keyword evidence="3" id="KW-1185">Reference proteome</keyword>
<gene>
    <name evidence="2" type="primary">gntH</name>
    <name evidence="2" type="ORF">WG926_15900</name>
</gene>
<dbReference type="NCBIfam" id="NF041257">
    <property type="entry name" value="GntH_guanitoxin"/>
    <property type="match status" value="1"/>
</dbReference>
<reference evidence="2 3" key="1">
    <citation type="submission" date="2024-03" db="EMBL/GenBank/DDBJ databases">
        <title>High-quality draft genome sequencing of Tistrella sp. BH-R2-4.</title>
        <authorList>
            <person name="Dong C."/>
        </authorList>
    </citation>
    <scope>NUCLEOTIDE SEQUENCE [LARGE SCALE GENOMIC DNA]</scope>
    <source>
        <strain evidence="2 3">BH-R2-4</strain>
    </source>
</reference>
<dbReference type="Gene3D" id="3.60.15.10">
    <property type="entry name" value="Ribonuclease Z/Hydroxyacylglutathione hydrolase-like"/>
    <property type="match status" value="1"/>
</dbReference>
<dbReference type="Proteomes" id="UP001413721">
    <property type="component" value="Unassembled WGS sequence"/>
</dbReference>
<dbReference type="PANTHER" id="PTHR46018">
    <property type="entry name" value="ZINC PHOSPHODIESTERASE ELAC PROTEIN 1"/>
    <property type="match status" value="1"/>
</dbReference>
<dbReference type="PANTHER" id="PTHR46018:SF2">
    <property type="entry name" value="ZINC PHOSPHODIESTERASE ELAC PROTEIN 1"/>
    <property type="match status" value="1"/>
</dbReference>
<proteinExistence type="predicted"/>
<feature type="compositionally biased region" description="Low complexity" evidence="1">
    <location>
        <begin position="1"/>
        <end position="18"/>
    </location>
</feature>
<dbReference type="EMBL" id="JBBKTW010000005">
    <property type="protein sequence ID" value="MEN2989801.1"/>
    <property type="molecule type" value="Genomic_DNA"/>
</dbReference>
<sequence>MSSSTDSATSTTSSSSGDMSGGASSGTASASSMPDVTILQSNIAQPSVYAYPGETLGRDEMRVTIAGSGMGNLVRRSQAACSIFVELGNGDSFVFDLGIGSFVNYQSMMIPMSRTSKLFFSHLHMDHMNDLPAMYAFGPSGGRYAPLRVWGPSGQTPELGIKASIAGMKQFCHWHTTSFEASQPIDGSYDIEVTELDYRLNPGIAYEENGVKITHWPALHVIDGAISYRLDWNGLSFVWSGDTEPNQFFVENAQNVDLIMHETFPSLMRFEEVYPGTEQSYEGNVSTSHTTALCYGKVLSLTRPRYAVTNHCVVDDQEVAAIISDIRVNWKGPYQIGSDFMVFTVSKDAITARRAAINEQSWGANIGTPRTSTAPLDSDDFRSPEIFDRAITDCGPGCSTTSSDSSDNVSTTSTVTD</sequence>
<feature type="region of interest" description="Disordered" evidence="1">
    <location>
        <begin position="1"/>
        <end position="31"/>
    </location>
</feature>
<feature type="region of interest" description="Disordered" evidence="1">
    <location>
        <begin position="393"/>
        <end position="417"/>
    </location>
</feature>
<dbReference type="RefSeq" id="WP_345932919.1">
    <property type="nucleotide sequence ID" value="NZ_JBBKTV010000004.1"/>
</dbReference>
<comment type="caution">
    <text evidence="2">The sequence shown here is derived from an EMBL/GenBank/DDBJ whole genome shotgun (WGS) entry which is preliminary data.</text>
</comment>
<organism evidence="2 3">
    <name type="scientific">Tistrella arctica</name>
    <dbReference type="NCBI Taxonomy" id="3133430"/>
    <lineage>
        <taxon>Bacteria</taxon>
        <taxon>Pseudomonadati</taxon>
        <taxon>Pseudomonadota</taxon>
        <taxon>Alphaproteobacteria</taxon>
        <taxon>Geminicoccales</taxon>
        <taxon>Geminicoccaceae</taxon>
        <taxon>Tistrella</taxon>
    </lineage>
</organism>
<evidence type="ECO:0000256" key="1">
    <source>
        <dbReference type="SAM" id="MobiDB-lite"/>
    </source>
</evidence>
<name>A0ABU9YLX2_9PROT</name>
<accession>A0ABU9YLX2</accession>